<keyword evidence="3" id="KW-1185">Reference proteome</keyword>
<proteinExistence type="predicted"/>
<dbReference type="Proteomes" id="UP000306102">
    <property type="component" value="Unassembled WGS sequence"/>
</dbReference>
<feature type="compositionally biased region" description="Basic and acidic residues" evidence="1">
    <location>
        <begin position="67"/>
        <end position="78"/>
    </location>
</feature>
<reference evidence="2 3" key="1">
    <citation type="journal article" date="2018" name="Proc. Natl. Acad. Sci. U.S.A.">
        <title>Draft genome sequence of Camellia sinensis var. sinensis provides insights into the evolution of the tea genome and tea quality.</title>
        <authorList>
            <person name="Wei C."/>
            <person name="Yang H."/>
            <person name="Wang S."/>
            <person name="Zhao J."/>
            <person name="Liu C."/>
            <person name="Gao L."/>
            <person name="Xia E."/>
            <person name="Lu Y."/>
            <person name="Tai Y."/>
            <person name="She G."/>
            <person name="Sun J."/>
            <person name="Cao H."/>
            <person name="Tong W."/>
            <person name="Gao Q."/>
            <person name="Li Y."/>
            <person name="Deng W."/>
            <person name="Jiang X."/>
            <person name="Wang W."/>
            <person name="Chen Q."/>
            <person name="Zhang S."/>
            <person name="Li H."/>
            <person name="Wu J."/>
            <person name="Wang P."/>
            <person name="Li P."/>
            <person name="Shi C."/>
            <person name="Zheng F."/>
            <person name="Jian J."/>
            <person name="Huang B."/>
            <person name="Shan D."/>
            <person name="Shi M."/>
            <person name="Fang C."/>
            <person name="Yue Y."/>
            <person name="Li F."/>
            <person name="Li D."/>
            <person name="Wei S."/>
            <person name="Han B."/>
            <person name="Jiang C."/>
            <person name="Yin Y."/>
            <person name="Xia T."/>
            <person name="Zhang Z."/>
            <person name="Bennetzen J.L."/>
            <person name="Zhao S."/>
            <person name="Wan X."/>
        </authorList>
    </citation>
    <scope>NUCLEOTIDE SEQUENCE [LARGE SCALE GENOMIC DNA]</scope>
    <source>
        <strain evidence="3">cv. Shuchazao</strain>
        <tissue evidence="2">Leaf</tissue>
    </source>
</reference>
<protein>
    <submittedName>
        <fullName evidence="2">Uncharacterized protein</fullName>
    </submittedName>
</protein>
<comment type="caution">
    <text evidence="2">The sequence shown here is derived from an EMBL/GenBank/DDBJ whole genome shotgun (WGS) entry which is preliminary data.</text>
</comment>
<dbReference type="EMBL" id="SDRB02010449">
    <property type="protein sequence ID" value="THG06354.1"/>
    <property type="molecule type" value="Genomic_DNA"/>
</dbReference>
<sequence length="176" mass="20217">MSRSVHVNLFRDDGYGSFSKRKRKKAEDVKSGEMNHKAAKRVFKLYLQSIIHGKSISSIDEESGSEGEERKESKYEDTGRTYNASIELSSNSFQLEKIKVEFKNSRALQSLFLDLLFISQNKTKSSISTTTLLREKNMTELNRASKNKGFYEIAIEDEILEVLKKSIILQIREILP</sequence>
<evidence type="ECO:0000256" key="1">
    <source>
        <dbReference type="SAM" id="MobiDB-lite"/>
    </source>
</evidence>
<organism evidence="2 3">
    <name type="scientific">Camellia sinensis var. sinensis</name>
    <name type="common">China tea</name>
    <dbReference type="NCBI Taxonomy" id="542762"/>
    <lineage>
        <taxon>Eukaryota</taxon>
        <taxon>Viridiplantae</taxon>
        <taxon>Streptophyta</taxon>
        <taxon>Embryophyta</taxon>
        <taxon>Tracheophyta</taxon>
        <taxon>Spermatophyta</taxon>
        <taxon>Magnoliopsida</taxon>
        <taxon>eudicotyledons</taxon>
        <taxon>Gunneridae</taxon>
        <taxon>Pentapetalae</taxon>
        <taxon>asterids</taxon>
        <taxon>Ericales</taxon>
        <taxon>Theaceae</taxon>
        <taxon>Camellia</taxon>
    </lineage>
</organism>
<dbReference type="AlphaFoldDB" id="A0A4S4DTU5"/>
<name>A0A4S4DTU5_CAMSN</name>
<evidence type="ECO:0000313" key="3">
    <source>
        <dbReference type="Proteomes" id="UP000306102"/>
    </source>
</evidence>
<accession>A0A4S4DTU5</accession>
<gene>
    <name evidence="2" type="ORF">TEA_016958</name>
</gene>
<feature type="region of interest" description="Disordered" evidence="1">
    <location>
        <begin position="58"/>
        <end position="78"/>
    </location>
</feature>
<evidence type="ECO:0000313" key="2">
    <source>
        <dbReference type="EMBL" id="THG06354.1"/>
    </source>
</evidence>